<dbReference type="AlphaFoldDB" id="A0A5N6YX33"/>
<dbReference type="Proteomes" id="UP000327118">
    <property type="component" value="Unassembled WGS sequence"/>
</dbReference>
<keyword evidence="1" id="KW-0472">Membrane</keyword>
<keyword evidence="1" id="KW-1133">Transmembrane helix</keyword>
<evidence type="ECO:0000313" key="3">
    <source>
        <dbReference type="Proteomes" id="UP000327118"/>
    </source>
</evidence>
<accession>A0A5N6YX33</accession>
<name>A0A5N6YX33_9EURO</name>
<dbReference type="EMBL" id="ML739301">
    <property type="protein sequence ID" value="KAE8349493.1"/>
    <property type="molecule type" value="Genomic_DNA"/>
</dbReference>
<feature type="transmembrane region" description="Helical" evidence="1">
    <location>
        <begin position="40"/>
        <end position="59"/>
    </location>
</feature>
<evidence type="ECO:0000313" key="2">
    <source>
        <dbReference type="EMBL" id="KAE8349493.1"/>
    </source>
</evidence>
<reference evidence="3" key="1">
    <citation type="submission" date="2019-04" db="EMBL/GenBank/DDBJ databases">
        <title>Friends and foes A comparative genomics studyof 23 Aspergillus species from section Flavi.</title>
        <authorList>
            <consortium name="DOE Joint Genome Institute"/>
            <person name="Kjaerbolling I."/>
            <person name="Vesth T."/>
            <person name="Frisvad J.C."/>
            <person name="Nybo J.L."/>
            <person name="Theobald S."/>
            <person name="Kildgaard S."/>
            <person name="Isbrandt T."/>
            <person name="Kuo A."/>
            <person name="Sato A."/>
            <person name="Lyhne E.K."/>
            <person name="Kogle M.E."/>
            <person name="Wiebenga A."/>
            <person name="Kun R.S."/>
            <person name="Lubbers R.J."/>
            <person name="Makela M.R."/>
            <person name="Barry K."/>
            <person name="Chovatia M."/>
            <person name="Clum A."/>
            <person name="Daum C."/>
            <person name="Haridas S."/>
            <person name="He G."/>
            <person name="LaButti K."/>
            <person name="Lipzen A."/>
            <person name="Mondo S."/>
            <person name="Riley R."/>
            <person name="Salamov A."/>
            <person name="Simmons B.A."/>
            <person name="Magnuson J.K."/>
            <person name="Henrissat B."/>
            <person name="Mortensen U.H."/>
            <person name="Larsen T.O."/>
            <person name="Devries R.P."/>
            <person name="Grigoriev I.V."/>
            <person name="Machida M."/>
            <person name="Baker S.E."/>
            <person name="Andersen M.R."/>
        </authorList>
    </citation>
    <scope>NUCLEOTIDE SEQUENCE [LARGE SCALE GENOMIC DNA]</scope>
    <source>
        <strain evidence="3">CBS 553.77</strain>
    </source>
</reference>
<evidence type="ECO:0000256" key="1">
    <source>
        <dbReference type="SAM" id="Phobius"/>
    </source>
</evidence>
<organism evidence="2 3">
    <name type="scientific">Aspergillus coremiiformis</name>
    <dbReference type="NCBI Taxonomy" id="138285"/>
    <lineage>
        <taxon>Eukaryota</taxon>
        <taxon>Fungi</taxon>
        <taxon>Dikarya</taxon>
        <taxon>Ascomycota</taxon>
        <taxon>Pezizomycotina</taxon>
        <taxon>Eurotiomycetes</taxon>
        <taxon>Eurotiomycetidae</taxon>
        <taxon>Eurotiales</taxon>
        <taxon>Aspergillaceae</taxon>
        <taxon>Aspergillus</taxon>
        <taxon>Aspergillus subgen. Circumdati</taxon>
    </lineage>
</organism>
<protein>
    <submittedName>
        <fullName evidence="2">Uncharacterized protein</fullName>
    </submittedName>
</protein>
<proteinExistence type="predicted"/>
<keyword evidence="3" id="KW-1185">Reference proteome</keyword>
<keyword evidence="1" id="KW-0812">Transmembrane</keyword>
<gene>
    <name evidence="2" type="ORF">BDV28DRAFT_59821</name>
</gene>
<sequence length="74" mass="8732">MEAITIYQHVHDICYFLLSNIRFSLTSASRHSHFWSVSNTFFFLSSFFFLPCLSLTSILPPERQSIDYQGDRYT</sequence>